<sequence>MSAGGVHRVSHGLATGTGTVDGGRSSTPPELARSQTLESPDGLRQRPPAAGAEPAASTARRVSLPRVMEAAKDIALPNVSMIGSALATGVKAAKQFMRPVVSSAPLQSALRADLGQGTAQMDAHAAAVAYGKGSATWLDRTVPLVHAVLRQGMTGASTEVDQVAAAASAPGSLFAHLTAGQTGEVLSRKLAGPLIDRLPRHFQAIDARAVVPDPVVSDMNALVPGAGDKLRASVSTRQAEIVDLGSASNVKLAKLSEDVANRARAALMVTTPLGLTGQAALGLGAAAATGCVIGGVMATRQSVATVTVPDAEQLRALVASRPADGAQALEQLMKSRGGEQPGAHKVPLFFAKRLPGKAEPAADAAQRARMAASRESLRQGIKAVPVEVAAAAAPAVRPMSEGDRGADARTAMAIGSAVGAHAALKPVLDAATGPGR</sequence>
<evidence type="ECO:0000256" key="1">
    <source>
        <dbReference type="SAM" id="MobiDB-lite"/>
    </source>
</evidence>
<feature type="compositionally biased region" description="Low complexity" evidence="1">
    <location>
        <begin position="45"/>
        <end position="61"/>
    </location>
</feature>
<organism evidence="2 3">
    <name type="scientific">Roseateles chitinivorans</name>
    <dbReference type="NCBI Taxonomy" id="2917965"/>
    <lineage>
        <taxon>Bacteria</taxon>
        <taxon>Pseudomonadati</taxon>
        <taxon>Pseudomonadota</taxon>
        <taxon>Betaproteobacteria</taxon>
        <taxon>Burkholderiales</taxon>
        <taxon>Sphaerotilaceae</taxon>
        <taxon>Roseateles</taxon>
    </lineage>
</organism>
<dbReference type="RefSeq" id="WP_099863012.1">
    <property type="nucleotide sequence ID" value="NZ_PEOG01000054.1"/>
</dbReference>
<accession>A0A2G9C5R2</accession>
<proteinExistence type="predicted"/>
<comment type="caution">
    <text evidence="2">The sequence shown here is derived from an EMBL/GenBank/DDBJ whole genome shotgun (WGS) entry which is preliminary data.</text>
</comment>
<dbReference type="Proteomes" id="UP000231501">
    <property type="component" value="Unassembled WGS sequence"/>
</dbReference>
<name>A0A2G9C5R2_9BURK</name>
<reference evidence="2 3" key="1">
    <citation type="submission" date="2017-11" db="EMBL/GenBank/DDBJ databases">
        <title>Draft genome sequence of Mitsuaria sp. HWN-4.</title>
        <authorList>
            <person name="Gundlapally S.R."/>
        </authorList>
    </citation>
    <scope>NUCLEOTIDE SEQUENCE [LARGE SCALE GENOMIC DNA]</scope>
    <source>
        <strain evidence="2 3">HWN-4</strain>
    </source>
</reference>
<dbReference type="OrthoDB" id="9937286at2"/>
<dbReference type="EMBL" id="PEOG01000054">
    <property type="protein sequence ID" value="PIM51763.1"/>
    <property type="molecule type" value="Genomic_DNA"/>
</dbReference>
<keyword evidence="3" id="KW-1185">Reference proteome</keyword>
<evidence type="ECO:0000313" key="3">
    <source>
        <dbReference type="Proteomes" id="UP000231501"/>
    </source>
</evidence>
<evidence type="ECO:0008006" key="4">
    <source>
        <dbReference type="Google" id="ProtNLM"/>
    </source>
</evidence>
<evidence type="ECO:0000313" key="2">
    <source>
        <dbReference type="EMBL" id="PIM51763.1"/>
    </source>
</evidence>
<gene>
    <name evidence="2" type="ORF">CS062_18235</name>
</gene>
<dbReference type="AlphaFoldDB" id="A0A2G9C5R2"/>
<protein>
    <recommendedName>
        <fullName evidence="4">Type III effector protein</fullName>
    </recommendedName>
</protein>
<feature type="region of interest" description="Disordered" evidence="1">
    <location>
        <begin position="1"/>
        <end position="61"/>
    </location>
</feature>
<feature type="compositionally biased region" description="Polar residues" evidence="1">
    <location>
        <begin position="24"/>
        <end position="38"/>
    </location>
</feature>